<evidence type="ECO:0000313" key="3">
    <source>
        <dbReference type="Proteomes" id="UP000789570"/>
    </source>
</evidence>
<evidence type="ECO:0000313" key="2">
    <source>
        <dbReference type="EMBL" id="CAG8663067.1"/>
    </source>
</evidence>
<feature type="region of interest" description="Disordered" evidence="1">
    <location>
        <begin position="172"/>
        <end position="192"/>
    </location>
</feature>
<gene>
    <name evidence="2" type="ORF">FCALED_LOCUS11639</name>
</gene>
<accession>A0A9N9E6X1</accession>
<name>A0A9N9E6X1_9GLOM</name>
<dbReference type="CDD" id="cd21037">
    <property type="entry name" value="MLKL_NTD"/>
    <property type="match status" value="1"/>
</dbReference>
<dbReference type="InterPro" id="IPR059179">
    <property type="entry name" value="MLKL-like_MCAfunc"/>
</dbReference>
<dbReference type="InterPro" id="IPR036537">
    <property type="entry name" value="Adaptor_Cbl_N_dom_sf"/>
</dbReference>
<dbReference type="AlphaFoldDB" id="A0A9N9E6X1"/>
<dbReference type="Gene3D" id="1.20.930.20">
    <property type="entry name" value="Adaptor protein Cbl, N-terminal domain"/>
    <property type="match status" value="1"/>
</dbReference>
<keyword evidence="3" id="KW-1185">Reference proteome</keyword>
<dbReference type="OrthoDB" id="2402032at2759"/>
<protein>
    <submittedName>
        <fullName evidence="2">7029_t:CDS:1</fullName>
    </submittedName>
</protein>
<feature type="non-terminal residue" evidence="2">
    <location>
        <position position="1"/>
    </location>
</feature>
<dbReference type="GO" id="GO:0007166">
    <property type="term" value="P:cell surface receptor signaling pathway"/>
    <property type="evidence" value="ECO:0007669"/>
    <property type="project" value="InterPro"/>
</dbReference>
<dbReference type="Proteomes" id="UP000789570">
    <property type="component" value="Unassembled WGS sequence"/>
</dbReference>
<reference evidence="2" key="1">
    <citation type="submission" date="2021-06" db="EMBL/GenBank/DDBJ databases">
        <authorList>
            <person name="Kallberg Y."/>
            <person name="Tangrot J."/>
            <person name="Rosling A."/>
        </authorList>
    </citation>
    <scope>NUCLEOTIDE SEQUENCE</scope>
    <source>
        <strain evidence="2">UK204</strain>
    </source>
</reference>
<evidence type="ECO:0000256" key="1">
    <source>
        <dbReference type="SAM" id="MobiDB-lite"/>
    </source>
</evidence>
<sequence length="217" mass="25109">MYPQDDNGITSELSKMNLDNERTKNDCESTLELNSRGLKFRSAVKGAHCIAQNCIREIRNFIENISHLNRLQRFFQTSDINETFNKLTKEFDGYMSNLQFSITVASRNDLITIKDGVADILFYVYGVSDDQQDFLNGMDQIAGKNKEYQKHQKKNLDPFDFKNLEENEPLLDGSQYRRTNVSPSKRIEKRTSSKDCTEVSFKEFSNNASSQTQIEIR</sequence>
<organism evidence="2 3">
    <name type="scientific">Funneliformis caledonium</name>
    <dbReference type="NCBI Taxonomy" id="1117310"/>
    <lineage>
        <taxon>Eukaryota</taxon>
        <taxon>Fungi</taxon>
        <taxon>Fungi incertae sedis</taxon>
        <taxon>Mucoromycota</taxon>
        <taxon>Glomeromycotina</taxon>
        <taxon>Glomeromycetes</taxon>
        <taxon>Glomerales</taxon>
        <taxon>Glomeraceae</taxon>
        <taxon>Funneliformis</taxon>
    </lineage>
</organism>
<comment type="caution">
    <text evidence="2">The sequence shown here is derived from an EMBL/GenBank/DDBJ whole genome shotgun (WGS) entry which is preliminary data.</text>
</comment>
<dbReference type="EMBL" id="CAJVPQ010005048">
    <property type="protein sequence ID" value="CAG8663067.1"/>
    <property type="molecule type" value="Genomic_DNA"/>
</dbReference>
<proteinExistence type="predicted"/>